<dbReference type="Proteomes" id="UP001498398">
    <property type="component" value="Unassembled WGS sequence"/>
</dbReference>
<accession>A0ABR1IRI3</accession>
<dbReference type="EMBL" id="JBANRG010000083">
    <property type="protein sequence ID" value="KAK7437689.1"/>
    <property type="molecule type" value="Genomic_DNA"/>
</dbReference>
<name>A0ABR1IRI3_9AGAR</name>
<protein>
    <submittedName>
        <fullName evidence="2">Uncharacterized protein</fullName>
    </submittedName>
</protein>
<gene>
    <name evidence="2" type="ORF">VKT23_018405</name>
</gene>
<feature type="region of interest" description="Disordered" evidence="1">
    <location>
        <begin position="1"/>
        <end position="71"/>
    </location>
</feature>
<keyword evidence="3" id="KW-1185">Reference proteome</keyword>
<evidence type="ECO:0000313" key="2">
    <source>
        <dbReference type="EMBL" id="KAK7437689.1"/>
    </source>
</evidence>
<proteinExistence type="predicted"/>
<evidence type="ECO:0000313" key="3">
    <source>
        <dbReference type="Proteomes" id="UP001498398"/>
    </source>
</evidence>
<sequence>MTDPRSPPLNDALPRPVSPDEVPKLDPNAAFPTRISPALAENAHSRRRSSSESGIRSQATSRQLRLREEATEMRQQLSVLQQQANTSENEIRELRAHIQMLEAQLTFNWIGGSTDDPPPSYMTE</sequence>
<reference evidence="2 3" key="1">
    <citation type="submission" date="2024-01" db="EMBL/GenBank/DDBJ databases">
        <title>A draft genome for the cacao thread blight pathogen Marasmiellus scandens.</title>
        <authorList>
            <person name="Baruah I.K."/>
            <person name="Leung J."/>
            <person name="Bukari Y."/>
            <person name="Amoako-Attah I."/>
            <person name="Meinhardt L.W."/>
            <person name="Bailey B.A."/>
            <person name="Cohen S.P."/>
        </authorList>
    </citation>
    <scope>NUCLEOTIDE SEQUENCE [LARGE SCALE GENOMIC DNA]</scope>
    <source>
        <strain evidence="2 3">GH-19</strain>
    </source>
</reference>
<organism evidence="2 3">
    <name type="scientific">Marasmiellus scandens</name>
    <dbReference type="NCBI Taxonomy" id="2682957"/>
    <lineage>
        <taxon>Eukaryota</taxon>
        <taxon>Fungi</taxon>
        <taxon>Dikarya</taxon>
        <taxon>Basidiomycota</taxon>
        <taxon>Agaricomycotina</taxon>
        <taxon>Agaricomycetes</taxon>
        <taxon>Agaricomycetidae</taxon>
        <taxon>Agaricales</taxon>
        <taxon>Marasmiineae</taxon>
        <taxon>Omphalotaceae</taxon>
        <taxon>Marasmiellus</taxon>
    </lineage>
</organism>
<evidence type="ECO:0000256" key="1">
    <source>
        <dbReference type="SAM" id="MobiDB-lite"/>
    </source>
</evidence>
<comment type="caution">
    <text evidence="2">The sequence shown here is derived from an EMBL/GenBank/DDBJ whole genome shotgun (WGS) entry which is preliminary data.</text>
</comment>